<feature type="compositionally biased region" description="Basic and acidic residues" evidence="1">
    <location>
        <begin position="735"/>
        <end position="749"/>
    </location>
</feature>
<accession>A0A9K3PKQ6</accession>
<protein>
    <submittedName>
        <fullName evidence="3">Uncharacterized protein</fullName>
    </submittedName>
</protein>
<keyword evidence="2" id="KW-0732">Signal</keyword>
<feature type="region of interest" description="Disordered" evidence="1">
    <location>
        <begin position="729"/>
        <end position="757"/>
    </location>
</feature>
<proteinExistence type="predicted"/>
<evidence type="ECO:0000313" key="4">
    <source>
        <dbReference type="Proteomes" id="UP000693970"/>
    </source>
</evidence>
<feature type="chain" id="PRO_5039886238" evidence="2">
    <location>
        <begin position="23"/>
        <end position="757"/>
    </location>
</feature>
<evidence type="ECO:0000256" key="2">
    <source>
        <dbReference type="SAM" id="SignalP"/>
    </source>
</evidence>
<comment type="caution">
    <text evidence="3">The sequence shown here is derived from an EMBL/GenBank/DDBJ whole genome shotgun (WGS) entry which is preliminary data.</text>
</comment>
<organism evidence="3 4">
    <name type="scientific">Nitzschia inconspicua</name>
    <dbReference type="NCBI Taxonomy" id="303405"/>
    <lineage>
        <taxon>Eukaryota</taxon>
        <taxon>Sar</taxon>
        <taxon>Stramenopiles</taxon>
        <taxon>Ochrophyta</taxon>
        <taxon>Bacillariophyta</taxon>
        <taxon>Bacillariophyceae</taxon>
        <taxon>Bacillariophycidae</taxon>
        <taxon>Bacillariales</taxon>
        <taxon>Bacillariaceae</taxon>
        <taxon>Nitzschia</taxon>
    </lineage>
</organism>
<name>A0A9K3PKQ6_9STRA</name>
<evidence type="ECO:0000256" key="1">
    <source>
        <dbReference type="SAM" id="MobiDB-lite"/>
    </source>
</evidence>
<dbReference type="OrthoDB" id="46042at2759"/>
<feature type="region of interest" description="Disordered" evidence="1">
    <location>
        <begin position="582"/>
        <end position="633"/>
    </location>
</feature>
<dbReference type="EMBL" id="JAGRRH010000018">
    <property type="protein sequence ID" value="KAG7351055.1"/>
    <property type="molecule type" value="Genomic_DNA"/>
</dbReference>
<feature type="compositionally biased region" description="Low complexity" evidence="1">
    <location>
        <begin position="191"/>
        <end position="200"/>
    </location>
</feature>
<dbReference type="Proteomes" id="UP000693970">
    <property type="component" value="Unassembled WGS sequence"/>
</dbReference>
<evidence type="ECO:0000313" key="3">
    <source>
        <dbReference type="EMBL" id="KAG7351055.1"/>
    </source>
</evidence>
<reference evidence="3" key="1">
    <citation type="journal article" date="2021" name="Sci. Rep.">
        <title>Diploid genomic architecture of Nitzschia inconspicua, an elite biomass production diatom.</title>
        <authorList>
            <person name="Oliver A."/>
            <person name="Podell S."/>
            <person name="Pinowska A."/>
            <person name="Traller J.C."/>
            <person name="Smith S.R."/>
            <person name="McClure R."/>
            <person name="Beliaev A."/>
            <person name="Bohutskyi P."/>
            <person name="Hill E.A."/>
            <person name="Rabines A."/>
            <person name="Zheng H."/>
            <person name="Allen L.Z."/>
            <person name="Kuo A."/>
            <person name="Grigoriev I.V."/>
            <person name="Allen A.E."/>
            <person name="Hazlebeck D."/>
            <person name="Allen E.E."/>
        </authorList>
    </citation>
    <scope>NUCLEOTIDE SEQUENCE</scope>
    <source>
        <strain evidence="3">Hildebrandi</strain>
    </source>
</reference>
<keyword evidence="4" id="KW-1185">Reference proteome</keyword>
<feature type="compositionally biased region" description="Low complexity" evidence="1">
    <location>
        <begin position="594"/>
        <end position="612"/>
    </location>
</feature>
<feature type="region of interest" description="Disordered" evidence="1">
    <location>
        <begin position="288"/>
        <end position="315"/>
    </location>
</feature>
<feature type="compositionally biased region" description="Basic and acidic residues" evidence="1">
    <location>
        <begin position="327"/>
        <end position="352"/>
    </location>
</feature>
<feature type="region of interest" description="Disordered" evidence="1">
    <location>
        <begin position="327"/>
        <end position="365"/>
    </location>
</feature>
<sequence>MGRFDVLLSLALTISWFSSSIGQEIGVELCSCAPNTYEFTLDFALFCPPVNITVGDAVAATTCMVSPFGDPSVIDLIPVVVTSIDILELNRNLRIMMQENIAGNFSDGDTFQYTSYAALPGEIVNPEDLPRAIQINIIGVNANDEPIINVYLITFTNNCGSYPVLFEGQSAGWTRFSDLGPPDRELCPLVPSDAPTTTPETPAPSPFPSSSPTVMPVVDPTPPPTSMPVIDPTPAPTPMPSIFSMSLSMSMNIRFGDLLDKMDGIEDDIAREFGRETIIMDKLGIRGSRVPQTRPRGKIRNLDGGPGDVECDDYPCTGADVSEDAIKNAGVDEKSSKSTKVSKDSSKSFKNEKKPKKMSKKDSDKLIKRIDLPTPATASTTFTIFQEATMMWFFHASLGLLVLSFTSSTIKAQQEIGTELCSCAPNTYNFTLDFSLFCPPVNITVGDAVRATSCLVSPFGNPQVEDLIPVAVQSIDILELGQDLRVLVQENIEGDFENGDTFSYTSIVALPGNITGAVAIPRALQLNIVGVNANNEPIINVYIITFSNSCGSYPVLQEGQSAGWTRFNDLGPPNREFCPLAPESTPTPTELVVTGAPTTSPTVETTTAAPTKSPTPSPTFAPSAGATKLSPSDMPSMIPIQTTLSPTIGSASPSHSLSFSPTGFPSLSPVSDAPAIVTVAPTMSMSMEMSMDLSLSMTAMMMRDLPIYEESDFAVLSETEFGVDARTSTVRAKAAKSDKSAKSSKEERRRLGRPFSV</sequence>
<dbReference type="AlphaFoldDB" id="A0A9K3PKQ6"/>
<gene>
    <name evidence="3" type="ORF">IV203_010415</name>
</gene>
<feature type="region of interest" description="Disordered" evidence="1">
    <location>
        <begin position="191"/>
        <end position="213"/>
    </location>
</feature>
<reference evidence="3" key="2">
    <citation type="submission" date="2021-04" db="EMBL/GenBank/DDBJ databases">
        <authorList>
            <person name="Podell S."/>
        </authorList>
    </citation>
    <scope>NUCLEOTIDE SEQUENCE</scope>
    <source>
        <strain evidence="3">Hildebrandi</strain>
    </source>
</reference>
<feature type="signal peptide" evidence="2">
    <location>
        <begin position="1"/>
        <end position="22"/>
    </location>
</feature>